<dbReference type="Proteomes" id="UP000069443">
    <property type="component" value="Unassembled WGS sequence"/>
</dbReference>
<gene>
    <name evidence="2" type="ORF">RMCC_1345</name>
</gene>
<name>A0A100W9R3_MYCCR</name>
<sequence length="76" mass="8387">MRRGDAFTPEGPLTLGDIREIAYTAKGDDSQIVEVRTPMGPDRRQVTLTVTDQRWHPPNAAAPQQDTTTEGETQHG</sequence>
<accession>A0A100W9R3</accession>
<evidence type="ECO:0000313" key="3">
    <source>
        <dbReference type="Proteomes" id="UP000069443"/>
    </source>
</evidence>
<dbReference type="EMBL" id="BCSY01000035">
    <property type="protein sequence ID" value="GAS94379.1"/>
    <property type="molecule type" value="Genomic_DNA"/>
</dbReference>
<evidence type="ECO:0000313" key="2">
    <source>
        <dbReference type="EMBL" id="GAS94379.1"/>
    </source>
</evidence>
<organism evidence="2 3">
    <name type="scientific">Mycolicibacterium canariasense</name>
    <name type="common">Mycobacterium canariasense</name>
    <dbReference type="NCBI Taxonomy" id="228230"/>
    <lineage>
        <taxon>Bacteria</taxon>
        <taxon>Bacillati</taxon>
        <taxon>Actinomycetota</taxon>
        <taxon>Actinomycetes</taxon>
        <taxon>Mycobacteriales</taxon>
        <taxon>Mycobacteriaceae</taxon>
        <taxon>Mycolicibacterium</taxon>
    </lineage>
</organism>
<feature type="compositionally biased region" description="Polar residues" evidence="1">
    <location>
        <begin position="62"/>
        <end position="76"/>
    </location>
</feature>
<proteinExistence type="predicted"/>
<reference evidence="3" key="1">
    <citation type="journal article" date="2016" name="Genome Announc.">
        <title>Draft Genome Sequences of Five Rapidly Growing Mycobacterium Species, M. thermoresistibile, M. fortuitum subsp. acetamidolyticum, M. canariasense, M. brisbanense, and M. novocastrense.</title>
        <authorList>
            <person name="Katahira K."/>
            <person name="Ogura Y."/>
            <person name="Gotoh Y."/>
            <person name="Hayashi T."/>
        </authorList>
    </citation>
    <scope>NUCLEOTIDE SEQUENCE [LARGE SCALE GENOMIC DNA]</scope>
    <source>
        <strain evidence="3">JCM15298</strain>
    </source>
</reference>
<reference evidence="3" key="2">
    <citation type="submission" date="2016-02" db="EMBL/GenBank/DDBJ databases">
        <title>Draft genome sequence of five rapidly growing Mycobacterium species.</title>
        <authorList>
            <person name="Katahira K."/>
            <person name="Gotou Y."/>
            <person name="Iida K."/>
            <person name="Ogura Y."/>
            <person name="Hayashi T."/>
        </authorList>
    </citation>
    <scope>NUCLEOTIDE SEQUENCE [LARGE SCALE GENOMIC DNA]</scope>
    <source>
        <strain evidence="3">JCM15298</strain>
    </source>
</reference>
<dbReference type="STRING" id="228230.RMCC_1345"/>
<keyword evidence="3" id="KW-1185">Reference proteome</keyword>
<dbReference type="RefSeq" id="WP_062655690.1">
    <property type="nucleotide sequence ID" value="NZ_BCSY01000035.1"/>
</dbReference>
<dbReference type="AlphaFoldDB" id="A0A100W9R3"/>
<protein>
    <submittedName>
        <fullName evidence="2">Uncharacterized protein</fullName>
    </submittedName>
</protein>
<feature type="region of interest" description="Disordered" evidence="1">
    <location>
        <begin position="51"/>
        <end position="76"/>
    </location>
</feature>
<evidence type="ECO:0000256" key="1">
    <source>
        <dbReference type="SAM" id="MobiDB-lite"/>
    </source>
</evidence>
<comment type="caution">
    <text evidence="2">The sequence shown here is derived from an EMBL/GenBank/DDBJ whole genome shotgun (WGS) entry which is preliminary data.</text>
</comment>